<dbReference type="Proteomes" id="UP000886858">
    <property type="component" value="Unassembled WGS sequence"/>
</dbReference>
<dbReference type="Gene3D" id="1.10.10.60">
    <property type="entry name" value="Homeodomain-like"/>
    <property type="match status" value="2"/>
</dbReference>
<dbReference type="InterPro" id="IPR009057">
    <property type="entry name" value="Homeodomain-like_sf"/>
</dbReference>
<feature type="domain" description="HTH araC/xylS-type" evidence="5">
    <location>
        <begin position="623"/>
        <end position="722"/>
    </location>
</feature>
<sequence>MILTLSLLFVVIATISFFCLATYQQIHNRLNRIAVSESEQALQQSVDTISTSFHYIWESFTDSSFINSLGRILSGSMGNRSLTHANLLSLSNELSNQFYAYAYIQDVGLFIRDEETDYWCTTRVVSDDFRRDYENGLFSFDDMSYDSFTDMLLNSVDNRVVRQDFYVGYVRSQYGGYPYSGQMLYLVYPIQLSQSSLKAYAVMQINLDRIREELTSSQYCGDYFSLYAHDQLVYSTDYSQDLQESADTYYLQDFINELGLTCYISLDSNKIYEGIVPFSQLLSILFSILLVMGLVFVGFLFYYWVIPITRLSVSLPSTSGGKNAVERIHHHLSELSAENAEASDKLLHYQKNLALKKIYLGQVSFSAITPPLAEFVPLEEDNYRCICIGCLKEKDAHPFDLESMIEQIRNVSLTAIAYTVIDDIFTCLILQSDNQVYADSQAFFGSLNDLLDALNEENSSQFAIGISDVYNSAESITLAYQEARKSWQSAFFWQNAAVVFNTSLSQYSSSYFVSYVQLDSLYQAILTNHKDTALKIFDQLVADNFETNKTGRQRALYCQQFTSDILGVLVRISTQFDIYAVVESYMSINTQISLQRRIALLREAIIESCEFIPMHDYDQELINAILEYCNAHYADYQLSLSSLADQFHLSKSSISKYFKANSGVNFSTYIEKLRIQQAEKLIMEKKLSIREIAEEVGYQNITTFYNAFRKIEKCTPTEWRQQREILERY</sequence>
<keyword evidence="2" id="KW-0238">DNA-binding</keyword>
<dbReference type="GO" id="GO:0003700">
    <property type="term" value="F:DNA-binding transcription factor activity"/>
    <property type="evidence" value="ECO:0007669"/>
    <property type="project" value="InterPro"/>
</dbReference>
<evidence type="ECO:0000313" key="6">
    <source>
        <dbReference type="EMBL" id="HJA92063.1"/>
    </source>
</evidence>
<dbReference type="PROSITE" id="PS00041">
    <property type="entry name" value="HTH_ARAC_FAMILY_1"/>
    <property type="match status" value="1"/>
</dbReference>
<evidence type="ECO:0000313" key="7">
    <source>
        <dbReference type="Proteomes" id="UP000886858"/>
    </source>
</evidence>
<keyword evidence="3" id="KW-0804">Transcription</keyword>
<keyword evidence="1" id="KW-0805">Transcription regulation</keyword>
<comment type="caution">
    <text evidence="6">The sequence shown here is derived from an EMBL/GenBank/DDBJ whole genome shotgun (WGS) entry which is preliminary data.</text>
</comment>
<dbReference type="InterPro" id="IPR018062">
    <property type="entry name" value="HTH_AraC-typ_CS"/>
</dbReference>
<evidence type="ECO:0000259" key="5">
    <source>
        <dbReference type="PROSITE" id="PS01124"/>
    </source>
</evidence>
<gene>
    <name evidence="6" type="ORF">H9717_02905</name>
</gene>
<evidence type="ECO:0000256" key="2">
    <source>
        <dbReference type="ARBA" id="ARBA00023125"/>
    </source>
</evidence>
<organism evidence="6 7">
    <name type="scientific">Candidatus Eisenbergiella merdipullorum</name>
    <dbReference type="NCBI Taxonomy" id="2838553"/>
    <lineage>
        <taxon>Bacteria</taxon>
        <taxon>Bacillati</taxon>
        <taxon>Bacillota</taxon>
        <taxon>Clostridia</taxon>
        <taxon>Lachnospirales</taxon>
        <taxon>Lachnospiraceae</taxon>
        <taxon>Eisenbergiella</taxon>
    </lineage>
</organism>
<dbReference type="PANTHER" id="PTHR43280:SF28">
    <property type="entry name" value="HTH-TYPE TRANSCRIPTIONAL ACTIVATOR RHAS"/>
    <property type="match status" value="1"/>
</dbReference>
<accession>A0A9D2I5E2</accession>
<reference evidence="6" key="1">
    <citation type="journal article" date="2021" name="PeerJ">
        <title>Extensive microbial diversity within the chicken gut microbiome revealed by metagenomics and culture.</title>
        <authorList>
            <person name="Gilroy R."/>
            <person name="Ravi A."/>
            <person name="Getino M."/>
            <person name="Pursley I."/>
            <person name="Horton D.L."/>
            <person name="Alikhan N.F."/>
            <person name="Baker D."/>
            <person name="Gharbi K."/>
            <person name="Hall N."/>
            <person name="Watson M."/>
            <person name="Adriaenssens E.M."/>
            <person name="Foster-Nyarko E."/>
            <person name="Jarju S."/>
            <person name="Secka A."/>
            <person name="Antonio M."/>
            <person name="Oren A."/>
            <person name="Chaudhuri R.R."/>
            <person name="La Ragione R."/>
            <person name="Hildebrand F."/>
            <person name="Pallen M.J."/>
        </authorList>
    </citation>
    <scope>NUCLEOTIDE SEQUENCE</scope>
    <source>
        <strain evidence="6">CHK179-7159</strain>
    </source>
</reference>
<evidence type="ECO:0000256" key="3">
    <source>
        <dbReference type="ARBA" id="ARBA00023163"/>
    </source>
</evidence>
<evidence type="ECO:0000256" key="4">
    <source>
        <dbReference type="SAM" id="Phobius"/>
    </source>
</evidence>
<name>A0A9D2I5E2_9FIRM</name>
<dbReference type="PANTHER" id="PTHR43280">
    <property type="entry name" value="ARAC-FAMILY TRANSCRIPTIONAL REGULATOR"/>
    <property type="match status" value="1"/>
</dbReference>
<proteinExistence type="predicted"/>
<dbReference type="AlphaFoldDB" id="A0A9D2I5E2"/>
<keyword evidence="4" id="KW-0472">Membrane</keyword>
<dbReference type="GO" id="GO:0043565">
    <property type="term" value="F:sequence-specific DNA binding"/>
    <property type="evidence" value="ECO:0007669"/>
    <property type="project" value="InterPro"/>
</dbReference>
<dbReference type="EMBL" id="DWYY01000035">
    <property type="protein sequence ID" value="HJA92063.1"/>
    <property type="molecule type" value="Genomic_DNA"/>
</dbReference>
<feature type="transmembrane region" description="Helical" evidence="4">
    <location>
        <begin position="281"/>
        <end position="305"/>
    </location>
</feature>
<evidence type="ECO:0000256" key="1">
    <source>
        <dbReference type="ARBA" id="ARBA00023015"/>
    </source>
</evidence>
<dbReference type="Pfam" id="PF12833">
    <property type="entry name" value="HTH_18"/>
    <property type="match status" value="1"/>
</dbReference>
<reference evidence="6" key="2">
    <citation type="submission" date="2021-04" db="EMBL/GenBank/DDBJ databases">
        <authorList>
            <person name="Gilroy R."/>
        </authorList>
    </citation>
    <scope>NUCLEOTIDE SEQUENCE</scope>
    <source>
        <strain evidence="6">CHK179-7159</strain>
    </source>
</reference>
<keyword evidence="4" id="KW-1133">Transmembrane helix</keyword>
<dbReference type="SMART" id="SM00342">
    <property type="entry name" value="HTH_ARAC"/>
    <property type="match status" value="1"/>
</dbReference>
<dbReference type="SUPFAM" id="SSF46689">
    <property type="entry name" value="Homeodomain-like"/>
    <property type="match status" value="1"/>
</dbReference>
<keyword evidence="4" id="KW-0812">Transmembrane</keyword>
<dbReference type="PROSITE" id="PS01124">
    <property type="entry name" value="HTH_ARAC_FAMILY_2"/>
    <property type="match status" value="1"/>
</dbReference>
<protein>
    <submittedName>
        <fullName evidence="6">AraC family transcriptional regulator</fullName>
    </submittedName>
</protein>
<dbReference type="InterPro" id="IPR018060">
    <property type="entry name" value="HTH_AraC"/>
</dbReference>